<evidence type="ECO:0000313" key="3">
    <source>
        <dbReference type="Proteomes" id="UP000095192"/>
    </source>
</evidence>
<feature type="compositionally biased region" description="Low complexity" evidence="1">
    <location>
        <begin position="151"/>
        <end position="170"/>
    </location>
</feature>
<feature type="compositionally biased region" description="Low complexity" evidence="1">
    <location>
        <begin position="58"/>
        <end position="73"/>
    </location>
</feature>
<organism evidence="2 3">
    <name type="scientific">Cyclospora cayetanensis</name>
    <dbReference type="NCBI Taxonomy" id="88456"/>
    <lineage>
        <taxon>Eukaryota</taxon>
        <taxon>Sar</taxon>
        <taxon>Alveolata</taxon>
        <taxon>Apicomplexa</taxon>
        <taxon>Conoidasida</taxon>
        <taxon>Coccidia</taxon>
        <taxon>Eucoccidiorida</taxon>
        <taxon>Eimeriorina</taxon>
        <taxon>Eimeriidae</taxon>
        <taxon>Cyclospora</taxon>
    </lineage>
</organism>
<evidence type="ECO:0000313" key="2">
    <source>
        <dbReference type="EMBL" id="OEH79260.1"/>
    </source>
</evidence>
<accession>A0A1D3D764</accession>
<dbReference type="InParanoid" id="A0A1D3D764"/>
<feature type="region of interest" description="Disordered" evidence="1">
    <location>
        <begin position="326"/>
        <end position="419"/>
    </location>
</feature>
<feature type="region of interest" description="Disordered" evidence="1">
    <location>
        <begin position="1"/>
        <end position="134"/>
    </location>
</feature>
<feature type="region of interest" description="Disordered" evidence="1">
    <location>
        <begin position="192"/>
        <end position="215"/>
    </location>
</feature>
<reference evidence="2 3" key="1">
    <citation type="journal article" date="2016" name="BMC Genomics">
        <title>Comparative genomics reveals Cyclospora cayetanensis possesses coccidia-like metabolism and invasion components but unique surface antigens.</title>
        <authorList>
            <person name="Liu S."/>
            <person name="Wang L."/>
            <person name="Zheng H."/>
            <person name="Xu Z."/>
            <person name="Roellig D.M."/>
            <person name="Li N."/>
            <person name="Frace M.A."/>
            <person name="Tang K."/>
            <person name="Arrowood M.J."/>
            <person name="Moss D.M."/>
            <person name="Zhang L."/>
            <person name="Feng Y."/>
            <person name="Xiao L."/>
        </authorList>
    </citation>
    <scope>NUCLEOTIDE SEQUENCE [LARGE SCALE GENOMIC DNA]</scope>
    <source>
        <strain evidence="2 3">CHN_HEN01</strain>
    </source>
</reference>
<evidence type="ECO:0000256" key="1">
    <source>
        <dbReference type="SAM" id="MobiDB-lite"/>
    </source>
</evidence>
<protein>
    <submittedName>
        <fullName evidence="2">Uncharacterized protein</fullName>
    </submittedName>
</protein>
<feature type="region of interest" description="Disordered" evidence="1">
    <location>
        <begin position="146"/>
        <end position="170"/>
    </location>
</feature>
<feature type="compositionally biased region" description="Basic and acidic residues" evidence="1">
    <location>
        <begin position="488"/>
        <end position="509"/>
    </location>
</feature>
<feature type="compositionally biased region" description="Polar residues" evidence="1">
    <location>
        <begin position="330"/>
        <end position="349"/>
    </location>
</feature>
<dbReference type="VEuPathDB" id="ToxoDB:cyc_06149"/>
<dbReference type="AlphaFoldDB" id="A0A1D3D764"/>
<sequence length="809" mass="86590">MGGSSSSSSGGSRPSRLSDVLLSPRLSEAAGDDAERQGPFPRSLRKHAAACSHSETCQRQSQDSELQQQHSLLPSKLHTAEARQKSRRRHRREQLLQQLHRQHHEQQSTPLSSTSGDASGSLFSQTKAKKQQQHMPIHYYESLKTPEGAKESTATPPAATAEAAGTGGSQLTSLQEELRSLRERLLKPLRDARRAAASPQQPPPPSPSPARSSMQLPVPLREKELLSSSSAKGLLEYAETEIHAKQQSSPQDCFAAVSAPEKVYIHHSSRELHPQLRDHRSQNHHRREVCTIAFEPARHTTEGSASTQLKQEFSTPAVAAAHQVRGRMQRGSQSGSNRITAPSQPSQRLISPKAAAATAVAKTPETAAKTPETAAKTPETAAKTPETAAKTPATAAKIPATAAKTPATTTLATETPESSSHSLTAALVAQPTAETLVKKSAATISVGGEGSLGGAASIEKVRSLIGRSGGLKDACVHSERTARRQAEQLGEAKRMQERAVDSQQERQEQFGEIQQQEEHPVREAEAALCDDELQLQQKKETVTPPTALPKLEASEIPKTPPRLPLNFDGFCLLPPPCISGSTIGYGPPADWQQPLLLQQDLQQRQQQLFFAASLAEAPAKKGLVEPPCSSLEGSAADMWALTTATATSDAASGAAAAFDCNTTVAAATAPPADRACRRLSEGEKRATGLQQLGRWKAAQDAQTLRDNGIVGVRLSDIPTEWHRLYGCDLSTPLHRSGYNDVASLVDAVSGLFVLGQGDGARCLVTLPPAADQAQENVHRTLDEVHLPVKVLPSMASGCDRLKSFIVANE</sequence>
<feature type="compositionally biased region" description="Low complexity" evidence="1">
    <location>
        <begin position="1"/>
        <end position="12"/>
    </location>
</feature>
<feature type="compositionally biased region" description="Low complexity" evidence="1">
    <location>
        <begin position="352"/>
        <end position="417"/>
    </location>
</feature>
<dbReference type="VEuPathDB" id="ToxoDB:LOC113146687"/>
<comment type="caution">
    <text evidence="2">The sequence shown here is derived from an EMBL/GenBank/DDBJ whole genome shotgun (WGS) entry which is preliminary data.</text>
</comment>
<dbReference type="EMBL" id="JROU02000440">
    <property type="protein sequence ID" value="OEH79260.1"/>
    <property type="molecule type" value="Genomic_DNA"/>
</dbReference>
<name>A0A1D3D764_9EIME</name>
<proteinExistence type="predicted"/>
<feature type="region of interest" description="Disordered" evidence="1">
    <location>
        <begin position="488"/>
        <end position="520"/>
    </location>
</feature>
<gene>
    <name evidence="2" type="ORF">cyc_06149</name>
</gene>
<feature type="compositionally biased region" description="Polar residues" evidence="1">
    <location>
        <begin position="108"/>
        <end position="126"/>
    </location>
</feature>
<dbReference type="Proteomes" id="UP000095192">
    <property type="component" value="Unassembled WGS sequence"/>
</dbReference>
<keyword evidence="3" id="KW-1185">Reference proteome</keyword>